<protein>
    <submittedName>
        <fullName evidence="2">Uncharacterized protein</fullName>
    </submittedName>
</protein>
<gene>
    <name evidence="2" type="ORF">BOLC1T02272H</name>
</gene>
<dbReference type="EMBL" id="LR031878">
    <property type="protein sequence ID" value="VDD49883.1"/>
    <property type="molecule type" value="Genomic_DNA"/>
</dbReference>
<dbReference type="AlphaFoldDB" id="A0A3P6EX09"/>
<proteinExistence type="predicted"/>
<reference evidence="2" key="1">
    <citation type="submission" date="2018-11" db="EMBL/GenBank/DDBJ databases">
        <authorList>
            <consortium name="Genoscope - CEA"/>
            <person name="William W."/>
        </authorList>
    </citation>
    <scope>NUCLEOTIDE SEQUENCE</scope>
</reference>
<sequence>MINDHQKRRFPPESEEHSLQGNIQRLSSPQRLFLSYEPQRSF</sequence>
<accession>A0A3P6EX09</accession>
<name>A0A3P6EX09_BRAOL</name>
<evidence type="ECO:0000256" key="1">
    <source>
        <dbReference type="SAM" id="MobiDB-lite"/>
    </source>
</evidence>
<feature type="compositionally biased region" description="Polar residues" evidence="1">
    <location>
        <begin position="19"/>
        <end position="30"/>
    </location>
</feature>
<feature type="region of interest" description="Disordered" evidence="1">
    <location>
        <begin position="1"/>
        <end position="42"/>
    </location>
</feature>
<evidence type="ECO:0000313" key="2">
    <source>
        <dbReference type="EMBL" id="VDD49883.1"/>
    </source>
</evidence>
<organism evidence="2">
    <name type="scientific">Brassica oleracea</name>
    <name type="common">Wild cabbage</name>
    <dbReference type="NCBI Taxonomy" id="3712"/>
    <lineage>
        <taxon>Eukaryota</taxon>
        <taxon>Viridiplantae</taxon>
        <taxon>Streptophyta</taxon>
        <taxon>Embryophyta</taxon>
        <taxon>Tracheophyta</taxon>
        <taxon>Spermatophyta</taxon>
        <taxon>Magnoliopsida</taxon>
        <taxon>eudicotyledons</taxon>
        <taxon>Gunneridae</taxon>
        <taxon>Pentapetalae</taxon>
        <taxon>rosids</taxon>
        <taxon>malvids</taxon>
        <taxon>Brassicales</taxon>
        <taxon>Brassicaceae</taxon>
        <taxon>Brassiceae</taxon>
        <taxon>Brassica</taxon>
    </lineage>
</organism>